<name>A0A7I8VP59_9ANNE</name>
<dbReference type="Gene3D" id="1.10.10.750">
    <property type="entry name" value="Ypt/Rab-GAP domain of gyp1p, domain 1"/>
    <property type="match status" value="1"/>
</dbReference>
<dbReference type="FunFam" id="1.10.8.270:FF:000008">
    <property type="entry name" value="Putative TBC1 domain family member 14"/>
    <property type="match status" value="1"/>
</dbReference>
<dbReference type="Pfam" id="PF00566">
    <property type="entry name" value="RabGAP-TBC"/>
    <property type="match status" value="1"/>
</dbReference>
<dbReference type="FunFam" id="1.10.10.750:FF:000005">
    <property type="entry name" value="TBC1 domain family member 14"/>
    <property type="match status" value="1"/>
</dbReference>
<dbReference type="PANTHER" id="PTHR47219">
    <property type="entry name" value="RAB GTPASE-ACTIVATING PROTEIN 1-LIKE"/>
    <property type="match status" value="1"/>
</dbReference>
<evidence type="ECO:0000313" key="4">
    <source>
        <dbReference type="EMBL" id="CAD5118092.1"/>
    </source>
</evidence>
<evidence type="ECO:0000313" key="5">
    <source>
        <dbReference type="Proteomes" id="UP000549394"/>
    </source>
</evidence>
<dbReference type="GO" id="GO:0005773">
    <property type="term" value="C:vacuole"/>
    <property type="evidence" value="ECO:0007669"/>
    <property type="project" value="UniProtKB-ARBA"/>
</dbReference>
<feature type="compositionally biased region" description="Basic and acidic residues" evidence="2">
    <location>
        <begin position="89"/>
        <end position="106"/>
    </location>
</feature>
<comment type="caution">
    <text evidence="4">The sequence shown here is derived from an EMBL/GenBank/DDBJ whole genome shotgun (WGS) entry which is preliminary data.</text>
</comment>
<dbReference type="Proteomes" id="UP000549394">
    <property type="component" value="Unassembled WGS sequence"/>
</dbReference>
<dbReference type="GO" id="GO:0005096">
    <property type="term" value="F:GTPase activator activity"/>
    <property type="evidence" value="ECO:0007669"/>
    <property type="project" value="TreeGrafter"/>
</dbReference>
<reference evidence="4 5" key="1">
    <citation type="submission" date="2020-08" db="EMBL/GenBank/DDBJ databases">
        <authorList>
            <person name="Hejnol A."/>
        </authorList>
    </citation>
    <scope>NUCLEOTIDE SEQUENCE [LARGE SCALE GENOMIC DNA]</scope>
</reference>
<dbReference type="EMBL" id="CAJFCJ010000008">
    <property type="protein sequence ID" value="CAD5118092.1"/>
    <property type="molecule type" value="Genomic_DNA"/>
</dbReference>
<feature type="region of interest" description="Disordered" evidence="2">
    <location>
        <begin position="601"/>
        <end position="632"/>
    </location>
</feature>
<dbReference type="InterPro" id="IPR035969">
    <property type="entry name" value="Rab-GAP_TBC_sf"/>
</dbReference>
<feature type="compositionally biased region" description="Basic and acidic residues" evidence="2">
    <location>
        <begin position="17"/>
        <end position="42"/>
    </location>
</feature>
<dbReference type="InterPro" id="IPR000195">
    <property type="entry name" value="Rab-GAP-TBC_dom"/>
</dbReference>
<organism evidence="4 5">
    <name type="scientific">Dimorphilus gyrociliatus</name>
    <dbReference type="NCBI Taxonomy" id="2664684"/>
    <lineage>
        <taxon>Eukaryota</taxon>
        <taxon>Metazoa</taxon>
        <taxon>Spiralia</taxon>
        <taxon>Lophotrochozoa</taxon>
        <taxon>Annelida</taxon>
        <taxon>Polychaeta</taxon>
        <taxon>Polychaeta incertae sedis</taxon>
        <taxon>Dinophilidae</taxon>
        <taxon>Dimorphilus</taxon>
    </lineage>
</organism>
<dbReference type="SMART" id="SM00164">
    <property type="entry name" value="TBC"/>
    <property type="match status" value="1"/>
</dbReference>
<dbReference type="GO" id="GO:0031410">
    <property type="term" value="C:cytoplasmic vesicle"/>
    <property type="evidence" value="ECO:0007669"/>
    <property type="project" value="UniProtKB-ARBA"/>
</dbReference>
<dbReference type="OrthoDB" id="294251at2759"/>
<feature type="compositionally biased region" description="Low complexity" evidence="2">
    <location>
        <begin position="601"/>
        <end position="623"/>
    </location>
</feature>
<dbReference type="AlphaFoldDB" id="A0A7I8VP59"/>
<gene>
    <name evidence="4" type="ORF">DGYR_LOCUS6528</name>
</gene>
<accession>A0A7I8VP59</accession>
<feature type="domain" description="Rab-GAP TBC" evidence="3">
    <location>
        <begin position="315"/>
        <end position="525"/>
    </location>
</feature>
<protein>
    <submittedName>
        <fullName evidence="4">DgyrCDS6829</fullName>
    </submittedName>
</protein>
<feature type="compositionally biased region" description="Basic and acidic residues" evidence="2">
    <location>
        <begin position="171"/>
        <end position="180"/>
    </location>
</feature>
<evidence type="ECO:0000256" key="2">
    <source>
        <dbReference type="SAM" id="MobiDB-lite"/>
    </source>
</evidence>
<dbReference type="InterPro" id="IPR050302">
    <property type="entry name" value="Rab_GAP_TBC_domain"/>
</dbReference>
<feature type="compositionally biased region" description="Basic and acidic residues" evidence="2">
    <location>
        <begin position="61"/>
        <end position="73"/>
    </location>
</feature>
<dbReference type="GO" id="GO:0016192">
    <property type="term" value="P:vesicle-mediated transport"/>
    <property type="evidence" value="ECO:0007669"/>
    <property type="project" value="UniProtKB-ARBA"/>
</dbReference>
<proteinExistence type="predicted"/>
<sequence length="632" mass="72099">MGITKTPAIPNEINMSEPHDKNDTANRIREKINGQGKVHTERANFGSPLESDDSESSCSSSDDHDRTMRRDCSSSDTDCEANGQTIPEDTNKEGEDKVIGKPRRVDSISTSSVSSLNTDFSVSFNSQLSMDMTDFRNVSLDSESSVSEIGTSKKDTDGPITTIARTFFRKKSDVTEKNSEETSSTPDIVQSEEENRIGELKVAKDSANQNNNVKRKSGDVEVPSTTALILEQRPINLPSKPEEEREKHKKQYEDMIAAAKKKEQKELKLKKKQYAQQIKHEEELHQALKVWHSEILPHWHSMRDTKKSRDLWWKGVPPAVRGKIWQLAIGNDLNITPELFEICRNRARDLLKALNLQTEFRCDCGNDELAACKEQSLELIKLDVSRTFPQLCIFQKGGPYAEHLHSLLAAYACYRPDVGYVQGMSFIAAFLLLNMEVEDAFISFANLLNRPCQVAFFRLDEPLMKSYFDVYSMFFRENLPKLYKHFELYKLTPDLYLIDWIFTLYSKSLPLDVASRVWDVFYRDGEEFLFRTALGIMKYNEDIFYGMDFIHAAQFLTHLPDDIDCERMFKCIESIHMQIEKRKFPSFLAAIQRNISSANQNVQQSNSAADSASISSRNSNYSQREGTSGNGS</sequence>
<feature type="coiled-coil region" evidence="1">
    <location>
        <begin position="245"/>
        <end position="284"/>
    </location>
</feature>
<feature type="region of interest" description="Disordered" evidence="2">
    <location>
        <begin position="1"/>
        <end position="112"/>
    </location>
</feature>
<keyword evidence="1" id="KW-0175">Coiled coil</keyword>
<dbReference type="SUPFAM" id="SSF47923">
    <property type="entry name" value="Ypt/Rab-GAP domain of gyp1p"/>
    <property type="match status" value="2"/>
</dbReference>
<dbReference type="PANTHER" id="PTHR47219:SF15">
    <property type="entry name" value="TBC1 DOMAIN FAMILY MEMBER 12 ISOFORM X1"/>
    <property type="match status" value="1"/>
</dbReference>
<evidence type="ECO:0000259" key="3">
    <source>
        <dbReference type="PROSITE" id="PS50086"/>
    </source>
</evidence>
<dbReference type="Gene3D" id="1.10.472.80">
    <property type="entry name" value="Ypt/Rab-GAP domain of gyp1p, domain 3"/>
    <property type="match status" value="1"/>
</dbReference>
<keyword evidence="5" id="KW-1185">Reference proteome</keyword>
<dbReference type="Gene3D" id="1.10.8.270">
    <property type="entry name" value="putative rabgap domain of human tbc1 domain family member 14 like domains"/>
    <property type="match status" value="1"/>
</dbReference>
<dbReference type="GO" id="GO:0031267">
    <property type="term" value="F:small GTPase binding"/>
    <property type="evidence" value="ECO:0007669"/>
    <property type="project" value="TreeGrafter"/>
</dbReference>
<dbReference type="PROSITE" id="PS50086">
    <property type="entry name" value="TBC_RABGAP"/>
    <property type="match status" value="1"/>
</dbReference>
<feature type="region of interest" description="Disordered" evidence="2">
    <location>
        <begin position="171"/>
        <end position="193"/>
    </location>
</feature>
<dbReference type="FunFam" id="1.10.472.80:FF:000006">
    <property type="entry name" value="TBC1 domain family member 14"/>
    <property type="match status" value="1"/>
</dbReference>
<evidence type="ECO:0000256" key="1">
    <source>
        <dbReference type="SAM" id="Coils"/>
    </source>
</evidence>